<dbReference type="AlphaFoldDB" id="A0A0F9RLJ1"/>
<gene>
    <name evidence="2" type="ORF">LCGC14_0958730</name>
</gene>
<evidence type="ECO:0000259" key="1">
    <source>
        <dbReference type="Pfam" id="PF04038"/>
    </source>
</evidence>
<sequence>MPKNPNQIYFSKDLTNKERACFETGIKLGALYHILCGIPITSNNETIKSIEKGIESAISCQPFVQSVKIELDRNKILGEKSSPFDYDEITGKIIRAEINITYENVDVVAKIDWIEEMQYPLMFIEKINENKL</sequence>
<dbReference type="InterPro" id="IPR036839">
    <property type="entry name" value="MptD_sf"/>
</dbReference>
<dbReference type="HAMAP" id="MF_02130">
    <property type="entry name" value="DHNA_arch"/>
    <property type="match status" value="1"/>
</dbReference>
<dbReference type="InterPro" id="IPR007181">
    <property type="entry name" value="MtpD_C"/>
</dbReference>
<dbReference type="GO" id="GO:0004150">
    <property type="term" value="F:dihydroneopterin aldolase activity"/>
    <property type="evidence" value="ECO:0007669"/>
    <property type="project" value="InterPro"/>
</dbReference>
<dbReference type="SUPFAM" id="SSF143560">
    <property type="entry name" value="MK0786-like"/>
    <property type="match status" value="1"/>
</dbReference>
<comment type="caution">
    <text evidence="2">The sequence shown here is derived from an EMBL/GenBank/DDBJ whole genome shotgun (WGS) entry which is preliminary data.</text>
</comment>
<dbReference type="Pfam" id="PF04038">
    <property type="entry name" value="DHNA"/>
    <property type="match status" value="1"/>
</dbReference>
<organism evidence="2">
    <name type="scientific">marine sediment metagenome</name>
    <dbReference type="NCBI Taxonomy" id="412755"/>
    <lineage>
        <taxon>unclassified sequences</taxon>
        <taxon>metagenomes</taxon>
        <taxon>ecological metagenomes</taxon>
    </lineage>
</organism>
<name>A0A0F9RLJ1_9ZZZZ</name>
<reference evidence="2" key="1">
    <citation type="journal article" date="2015" name="Nature">
        <title>Complex archaea that bridge the gap between prokaryotes and eukaryotes.</title>
        <authorList>
            <person name="Spang A."/>
            <person name="Saw J.H."/>
            <person name="Jorgensen S.L."/>
            <person name="Zaremba-Niedzwiedzka K."/>
            <person name="Martijn J."/>
            <person name="Lind A.E."/>
            <person name="van Eijk R."/>
            <person name="Schleper C."/>
            <person name="Guy L."/>
            <person name="Ettema T.J."/>
        </authorList>
    </citation>
    <scope>NUCLEOTIDE SEQUENCE</scope>
</reference>
<dbReference type="InterPro" id="IPR027508">
    <property type="entry name" value="DHN_aldolase_MptD"/>
</dbReference>
<dbReference type="Gene3D" id="3.30.1300.20">
    <property type="entry name" value="7,8-dihydroneopterin aldolase (MptD)"/>
    <property type="match status" value="1"/>
</dbReference>
<dbReference type="EMBL" id="LAZR01003455">
    <property type="protein sequence ID" value="KKN18143.1"/>
    <property type="molecule type" value="Genomic_DNA"/>
</dbReference>
<accession>A0A0F9RLJ1</accession>
<protein>
    <recommendedName>
        <fullName evidence="1">Dihydroneopterin aldolase MtpD C-terminal domain-containing protein</fullName>
    </recommendedName>
</protein>
<evidence type="ECO:0000313" key="2">
    <source>
        <dbReference type="EMBL" id="KKN18143.1"/>
    </source>
</evidence>
<feature type="domain" description="Dihydroneopterin aldolase MtpD C-terminal" evidence="1">
    <location>
        <begin position="15"/>
        <end position="125"/>
    </location>
</feature>
<proteinExistence type="inferred from homology"/>